<dbReference type="Proteomes" id="UP000014540">
    <property type="component" value="Unassembled WGS sequence"/>
</dbReference>
<reference evidence="1" key="1">
    <citation type="submission" date="2013-04" db="EMBL/GenBank/DDBJ databases">
        <authorList>
            <person name="Harkins D.M."/>
            <person name="Durkin A.S."/>
            <person name="Selengut J.D."/>
            <person name="Sanka R."/>
            <person name="DePew J."/>
            <person name="Purushe J."/>
            <person name="Ahmed A."/>
            <person name="van der Linden H."/>
            <person name="Goris M.G.A."/>
            <person name="Hartskeerl R.A."/>
            <person name="Vinetz J.M."/>
            <person name="Sutton G.G."/>
            <person name="Nelson W.C."/>
            <person name="Fouts D.E."/>
        </authorList>
    </citation>
    <scope>NUCLEOTIDE SEQUENCE [LARGE SCALE GENOMIC DNA]</scope>
    <source>
        <strain evidence="1">BUT 6</strain>
    </source>
</reference>
<dbReference type="STRING" id="1193011.LEP1GSC058_3471"/>
<evidence type="ECO:0000313" key="2">
    <source>
        <dbReference type="Proteomes" id="UP000014540"/>
    </source>
</evidence>
<comment type="caution">
    <text evidence="1">The sequence shown here is derived from an EMBL/GenBank/DDBJ whole genome shotgun (WGS) entry which is preliminary data.</text>
</comment>
<evidence type="ECO:0000313" key="1">
    <source>
        <dbReference type="EMBL" id="EPG74237.1"/>
    </source>
</evidence>
<dbReference type="AlphaFoldDB" id="S3W1Q5"/>
<organism evidence="1 2">
    <name type="scientific">Leptospira fainei serovar Hurstbridge str. BUT 6</name>
    <dbReference type="NCBI Taxonomy" id="1193011"/>
    <lineage>
        <taxon>Bacteria</taxon>
        <taxon>Pseudomonadati</taxon>
        <taxon>Spirochaetota</taxon>
        <taxon>Spirochaetia</taxon>
        <taxon>Leptospirales</taxon>
        <taxon>Leptospiraceae</taxon>
        <taxon>Leptospira</taxon>
    </lineage>
</organism>
<sequence length="45" mass="5570">MTRSFSTLKCMRRKFGLRESGLYHIYFLYPFWAKSNDFGMNKRHF</sequence>
<name>S3W1Q5_9LEPT</name>
<gene>
    <name evidence="1" type="ORF">LEP1GSC058_3471</name>
</gene>
<accession>S3W1Q5</accession>
<proteinExistence type="predicted"/>
<protein>
    <submittedName>
        <fullName evidence="1">Uncharacterized protein</fullName>
    </submittedName>
</protein>
<dbReference type="EMBL" id="AKWZ02000010">
    <property type="protein sequence ID" value="EPG74237.1"/>
    <property type="molecule type" value="Genomic_DNA"/>
</dbReference>
<keyword evidence="2" id="KW-1185">Reference proteome</keyword>